<keyword evidence="8" id="KW-1185">Reference proteome</keyword>
<feature type="transmembrane region" description="Helical" evidence="6">
    <location>
        <begin position="125"/>
        <end position="143"/>
    </location>
</feature>
<proteinExistence type="predicted"/>
<keyword evidence="3 6" id="KW-0812">Transmembrane</keyword>
<feature type="transmembrane region" description="Helical" evidence="6">
    <location>
        <begin position="377"/>
        <end position="395"/>
    </location>
</feature>
<dbReference type="Proteomes" id="UP001198962">
    <property type="component" value="Unassembled WGS sequence"/>
</dbReference>
<feature type="transmembrane region" description="Helical" evidence="6">
    <location>
        <begin position="184"/>
        <end position="205"/>
    </location>
</feature>
<dbReference type="InterPro" id="IPR050833">
    <property type="entry name" value="Poly_Biosynth_Transport"/>
</dbReference>
<dbReference type="GO" id="GO:0005886">
    <property type="term" value="C:plasma membrane"/>
    <property type="evidence" value="ECO:0007669"/>
    <property type="project" value="UniProtKB-SubCell"/>
</dbReference>
<feature type="transmembrane region" description="Helical" evidence="6">
    <location>
        <begin position="7"/>
        <end position="27"/>
    </location>
</feature>
<feature type="transmembrane region" description="Helical" evidence="6">
    <location>
        <begin position="338"/>
        <end position="356"/>
    </location>
</feature>
<feature type="transmembrane region" description="Helical" evidence="6">
    <location>
        <begin position="47"/>
        <end position="70"/>
    </location>
</feature>
<comment type="caution">
    <text evidence="7">The sequence shown here is derived from an EMBL/GenBank/DDBJ whole genome shotgun (WGS) entry which is preliminary data.</text>
</comment>
<feature type="transmembrane region" description="Helical" evidence="6">
    <location>
        <begin position="305"/>
        <end position="326"/>
    </location>
</feature>
<evidence type="ECO:0008006" key="9">
    <source>
        <dbReference type="Google" id="ProtNLM"/>
    </source>
</evidence>
<sequence length="503" mass="56310">MGRSKKFMLNSVTTALLQVVTMIAGFITPRFMLTAYGSEINGLISSILQFISYFNLVEAGLSSAAVYSLYKPIAEKDYNRINRIVVAAKHFYVKSGFIFVGLVVILAICYPFITDSTVLDQTSIFVLVLVLGVNGSLEFFTLAKYRALLTADQRTYVISLASIVYTVLNTIIVVTLSIMHINIVLLRIIALLSIFVRTLILYVYVKTNYHFICYDVEPDYGAMDKRWSALYLQIVQTVQNASPAVMTTIFSSLKMVSVYSVYNMVMAGINGVMSVFSTGVSAGFGELIVKKDKTAFQKAYSDFEYLYYFMVSVIYSITLVTILPFVGVYTSGVDDIQYTNLTLAILFVANGILYNLKTPQGMLVIAAGLYKETRVQSTVQAAILLIGGICFGIKWGLAGIMLASCLSNLYRCIDLYFFIPKMVTHMTRKSTLLNICTAILMIIVIYVTAPMLIKFTPTSLITWFFYAICVGTYSLVFICIFHIIFARDNFRTILIRLRNMKGK</sequence>
<keyword evidence="2" id="KW-1003">Cell membrane</keyword>
<name>A0AAE3AU25_9FIRM</name>
<dbReference type="PANTHER" id="PTHR30250">
    <property type="entry name" value="PST FAMILY PREDICTED COLANIC ACID TRANSPORTER"/>
    <property type="match status" value="1"/>
</dbReference>
<gene>
    <name evidence="7" type="ORF">LKD32_13870</name>
</gene>
<protein>
    <recommendedName>
        <fullName evidence="9">Polysaccharide biosynthesis protein</fullName>
    </recommendedName>
</protein>
<evidence type="ECO:0000313" key="8">
    <source>
        <dbReference type="Proteomes" id="UP001198962"/>
    </source>
</evidence>
<evidence type="ECO:0000256" key="4">
    <source>
        <dbReference type="ARBA" id="ARBA00022989"/>
    </source>
</evidence>
<keyword evidence="4 6" id="KW-1133">Transmembrane helix</keyword>
<evidence type="ECO:0000313" key="7">
    <source>
        <dbReference type="EMBL" id="MCC2165939.1"/>
    </source>
</evidence>
<evidence type="ECO:0000256" key="1">
    <source>
        <dbReference type="ARBA" id="ARBA00004651"/>
    </source>
</evidence>
<feature type="transmembrane region" description="Helical" evidence="6">
    <location>
        <begin position="155"/>
        <end position="178"/>
    </location>
</feature>
<accession>A0AAE3AU25</accession>
<comment type="subcellular location">
    <subcellularLocation>
        <location evidence="1">Cell membrane</location>
        <topology evidence="1">Multi-pass membrane protein</topology>
    </subcellularLocation>
</comment>
<feature type="transmembrane region" description="Helical" evidence="6">
    <location>
        <begin position="91"/>
        <end position="113"/>
    </location>
</feature>
<dbReference type="AlphaFoldDB" id="A0AAE3AU25"/>
<dbReference type="PANTHER" id="PTHR30250:SF26">
    <property type="entry name" value="PSMA PROTEIN"/>
    <property type="match status" value="1"/>
</dbReference>
<reference evidence="7" key="1">
    <citation type="submission" date="2021-10" db="EMBL/GenBank/DDBJ databases">
        <title>Anaerobic single-cell dispensing facilitates the cultivation of human gut bacteria.</title>
        <authorList>
            <person name="Afrizal A."/>
        </authorList>
    </citation>
    <scope>NUCLEOTIDE SEQUENCE</scope>
    <source>
        <strain evidence="7">CLA-AA-H274</strain>
    </source>
</reference>
<keyword evidence="5 6" id="KW-0472">Membrane</keyword>
<evidence type="ECO:0000256" key="2">
    <source>
        <dbReference type="ARBA" id="ARBA00022475"/>
    </source>
</evidence>
<evidence type="ECO:0000256" key="5">
    <source>
        <dbReference type="ARBA" id="ARBA00023136"/>
    </source>
</evidence>
<evidence type="ECO:0000256" key="3">
    <source>
        <dbReference type="ARBA" id="ARBA00022692"/>
    </source>
</evidence>
<evidence type="ECO:0000256" key="6">
    <source>
        <dbReference type="SAM" id="Phobius"/>
    </source>
</evidence>
<feature type="transmembrane region" description="Helical" evidence="6">
    <location>
        <begin position="431"/>
        <end position="453"/>
    </location>
</feature>
<organism evidence="7 8">
    <name type="scientific">Brotaphodocola catenula</name>
    <dbReference type="NCBI Taxonomy" id="2885361"/>
    <lineage>
        <taxon>Bacteria</taxon>
        <taxon>Bacillati</taxon>
        <taxon>Bacillota</taxon>
        <taxon>Clostridia</taxon>
        <taxon>Lachnospirales</taxon>
        <taxon>Lachnospiraceae</taxon>
        <taxon>Brotaphodocola</taxon>
    </lineage>
</organism>
<dbReference type="RefSeq" id="WP_308452123.1">
    <property type="nucleotide sequence ID" value="NZ_JAJEPU010000067.1"/>
</dbReference>
<feature type="transmembrane region" description="Helical" evidence="6">
    <location>
        <begin position="465"/>
        <end position="486"/>
    </location>
</feature>
<dbReference type="EMBL" id="JAJEPU010000067">
    <property type="protein sequence ID" value="MCC2165939.1"/>
    <property type="molecule type" value="Genomic_DNA"/>
</dbReference>
<feature type="transmembrane region" description="Helical" evidence="6">
    <location>
        <begin position="259"/>
        <end position="284"/>
    </location>
</feature>